<name>A0A1Y2HMM3_9FUNG</name>
<feature type="transmembrane region" description="Helical" evidence="2">
    <location>
        <begin position="203"/>
        <end position="229"/>
    </location>
</feature>
<dbReference type="AlphaFoldDB" id="A0A1Y2HMM3"/>
<evidence type="ECO:0000313" key="3">
    <source>
        <dbReference type="EMBL" id="ORZ35826.1"/>
    </source>
</evidence>
<feature type="region of interest" description="Disordered" evidence="1">
    <location>
        <begin position="167"/>
        <end position="189"/>
    </location>
</feature>
<protein>
    <submittedName>
        <fullName evidence="3">Uncharacterized protein</fullName>
    </submittedName>
</protein>
<keyword evidence="2" id="KW-1133">Transmembrane helix</keyword>
<evidence type="ECO:0000313" key="4">
    <source>
        <dbReference type="Proteomes" id="UP000193411"/>
    </source>
</evidence>
<dbReference type="Proteomes" id="UP000193411">
    <property type="component" value="Unassembled WGS sequence"/>
</dbReference>
<feature type="compositionally biased region" description="Low complexity" evidence="1">
    <location>
        <begin position="49"/>
        <end position="59"/>
    </location>
</feature>
<feature type="transmembrane region" description="Helical" evidence="2">
    <location>
        <begin position="266"/>
        <end position="288"/>
    </location>
</feature>
<feature type="region of interest" description="Disordered" evidence="1">
    <location>
        <begin position="1"/>
        <end position="59"/>
    </location>
</feature>
<feature type="compositionally biased region" description="Low complexity" evidence="1">
    <location>
        <begin position="168"/>
        <end position="183"/>
    </location>
</feature>
<gene>
    <name evidence="3" type="ORF">BCR44DRAFT_398126</name>
</gene>
<feature type="transmembrane region" description="Helical" evidence="2">
    <location>
        <begin position="121"/>
        <end position="142"/>
    </location>
</feature>
<evidence type="ECO:0000256" key="2">
    <source>
        <dbReference type="SAM" id="Phobius"/>
    </source>
</evidence>
<comment type="caution">
    <text evidence="3">The sequence shown here is derived from an EMBL/GenBank/DDBJ whole genome shotgun (WGS) entry which is preliminary data.</text>
</comment>
<proteinExistence type="predicted"/>
<evidence type="ECO:0000256" key="1">
    <source>
        <dbReference type="SAM" id="MobiDB-lite"/>
    </source>
</evidence>
<keyword evidence="4" id="KW-1185">Reference proteome</keyword>
<sequence>MSQQDWKPAQPQQAYSSTNGRYPQQQQQSQQGYQGYQGQGYGRRDDGPQRFQQQDQQQQYYHTHSPNVTQMQVNNNAKQARNKCTLLHYHTPSSSRHLFPRILFALVSLLLQLNLTGATLTLAKVITIILALMSLLTLGMFVKNLIRLQDERKLLAAVTNMTTDLFQSSSSRSGKSRSGSTSSFTDPTSDLTKSINARLDDTYAQAIIIAYVVIGAAALQILMCIVGFVGAVKQSINMYKAHMYVTPIFFLAWVALLVMSDSSFGTFWFLIMSVIVHLAVAYPMWACVKRWEESSKIEY</sequence>
<reference evidence="3 4" key="1">
    <citation type="submission" date="2016-07" db="EMBL/GenBank/DDBJ databases">
        <title>Pervasive Adenine N6-methylation of Active Genes in Fungi.</title>
        <authorList>
            <consortium name="DOE Joint Genome Institute"/>
            <person name="Mondo S.J."/>
            <person name="Dannebaum R.O."/>
            <person name="Kuo R.C."/>
            <person name="Labutti K."/>
            <person name="Haridas S."/>
            <person name="Kuo A."/>
            <person name="Salamov A."/>
            <person name="Ahrendt S.R."/>
            <person name="Lipzen A."/>
            <person name="Sullivan W."/>
            <person name="Andreopoulos W.B."/>
            <person name="Clum A."/>
            <person name="Lindquist E."/>
            <person name="Daum C."/>
            <person name="Ramamoorthy G.K."/>
            <person name="Gryganskyi A."/>
            <person name="Culley D."/>
            <person name="Magnuson J.K."/>
            <person name="James T.Y."/>
            <person name="O'Malley M.A."/>
            <person name="Stajich J.E."/>
            <person name="Spatafora J.W."/>
            <person name="Visel A."/>
            <person name="Grigoriev I.V."/>
        </authorList>
    </citation>
    <scope>NUCLEOTIDE SEQUENCE [LARGE SCALE GENOMIC DNA]</scope>
    <source>
        <strain evidence="3 4">PL171</strain>
    </source>
</reference>
<keyword evidence="2" id="KW-0472">Membrane</keyword>
<feature type="compositionally biased region" description="Polar residues" evidence="1">
    <location>
        <begin position="1"/>
        <end position="19"/>
    </location>
</feature>
<keyword evidence="2" id="KW-0812">Transmembrane</keyword>
<organism evidence="3 4">
    <name type="scientific">Catenaria anguillulae PL171</name>
    <dbReference type="NCBI Taxonomy" id="765915"/>
    <lineage>
        <taxon>Eukaryota</taxon>
        <taxon>Fungi</taxon>
        <taxon>Fungi incertae sedis</taxon>
        <taxon>Blastocladiomycota</taxon>
        <taxon>Blastocladiomycetes</taxon>
        <taxon>Blastocladiales</taxon>
        <taxon>Catenariaceae</taxon>
        <taxon>Catenaria</taxon>
    </lineage>
</organism>
<dbReference type="EMBL" id="MCFL01000020">
    <property type="protein sequence ID" value="ORZ35826.1"/>
    <property type="molecule type" value="Genomic_DNA"/>
</dbReference>
<feature type="compositionally biased region" description="Low complexity" evidence="1">
    <location>
        <begin position="20"/>
        <end position="34"/>
    </location>
</feature>
<feature type="transmembrane region" description="Helical" evidence="2">
    <location>
        <begin position="241"/>
        <end position="260"/>
    </location>
</feature>
<accession>A0A1Y2HMM3</accession>